<comment type="similarity">
    <text evidence="1 3">Belongs to the TPP enzyme family.</text>
</comment>
<dbReference type="RefSeq" id="WP_394510249.1">
    <property type="nucleotide sequence ID" value="NZ_JBIGHX010000002.1"/>
</dbReference>
<dbReference type="Gene3D" id="3.40.50.970">
    <property type="match status" value="2"/>
</dbReference>
<dbReference type="PANTHER" id="PTHR18968:SF142">
    <property type="entry name" value="ACETOLACTATE SYNTHASE"/>
    <property type="match status" value="1"/>
</dbReference>
<dbReference type="InterPro" id="IPR029035">
    <property type="entry name" value="DHS-like_NAD/FAD-binding_dom"/>
</dbReference>
<dbReference type="EMBL" id="JBIGHX010000002">
    <property type="protein sequence ID" value="MFG6461391.1"/>
    <property type="molecule type" value="Genomic_DNA"/>
</dbReference>
<dbReference type="Pfam" id="PF02776">
    <property type="entry name" value="TPP_enzyme_N"/>
    <property type="match status" value="1"/>
</dbReference>
<proteinExistence type="inferred from homology"/>
<dbReference type="Pfam" id="PF02775">
    <property type="entry name" value="TPP_enzyme_C"/>
    <property type="match status" value="1"/>
</dbReference>
<dbReference type="InterPro" id="IPR012001">
    <property type="entry name" value="Thiamin_PyroP_enz_TPP-bd_dom"/>
</dbReference>
<organism evidence="7 8">
    <name type="scientific">Pelomonas lactea</name>
    <dbReference type="NCBI Taxonomy" id="3299030"/>
    <lineage>
        <taxon>Bacteria</taxon>
        <taxon>Pseudomonadati</taxon>
        <taxon>Pseudomonadota</taxon>
        <taxon>Betaproteobacteria</taxon>
        <taxon>Burkholderiales</taxon>
        <taxon>Sphaerotilaceae</taxon>
        <taxon>Roseateles</taxon>
    </lineage>
</organism>
<dbReference type="SUPFAM" id="SSF52467">
    <property type="entry name" value="DHS-like NAD/FAD-binding domain"/>
    <property type="match status" value="1"/>
</dbReference>
<dbReference type="Gene3D" id="3.40.50.1220">
    <property type="entry name" value="TPP-binding domain"/>
    <property type="match status" value="1"/>
</dbReference>
<evidence type="ECO:0000256" key="1">
    <source>
        <dbReference type="ARBA" id="ARBA00007812"/>
    </source>
</evidence>
<evidence type="ECO:0000256" key="3">
    <source>
        <dbReference type="RuleBase" id="RU362132"/>
    </source>
</evidence>
<dbReference type="PANTHER" id="PTHR18968">
    <property type="entry name" value="THIAMINE PYROPHOSPHATE ENZYMES"/>
    <property type="match status" value="1"/>
</dbReference>
<dbReference type="SUPFAM" id="SSF52518">
    <property type="entry name" value="Thiamin diphosphate-binding fold (THDP-binding)"/>
    <property type="match status" value="2"/>
</dbReference>
<dbReference type="CDD" id="cd00568">
    <property type="entry name" value="TPP_enzymes"/>
    <property type="match status" value="1"/>
</dbReference>
<dbReference type="Pfam" id="PF00205">
    <property type="entry name" value="TPP_enzyme_M"/>
    <property type="match status" value="1"/>
</dbReference>
<reference evidence="7 8" key="1">
    <citation type="submission" date="2024-08" db="EMBL/GenBank/DDBJ databases">
        <authorList>
            <person name="Lu H."/>
        </authorList>
    </citation>
    <scope>NUCLEOTIDE SEQUENCE [LARGE SCALE GENOMIC DNA]</scope>
    <source>
        <strain evidence="7 8">DXS20W</strain>
    </source>
</reference>
<feature type="domain" description="Thiamine pyrophosphate enzyme central" evidence="4">
    <location>
        <begin position="207"/>
        <end position="341"/>
    </location>
</feature>
<evidence type="ECO:0000313" key="7">
    <source>
        <dbReference type="EMBL" id="MFG6461391.1"/>
    </source>
</evidence>
<dbReference type="InterPro" id="IPR012000">
    <property type="entry name" value="Thiamin_PyroP_enz_cen_dom"/>
</dbReference>
<protein>
    <submittedName>
        <fullName evidence="7">Thiamine pyrophosphate-binding protein</fullName>
    </submittedName>
</protein>
<dbReference type="CDD" id="cd07035">
    <property type="entry name" value="TPP_PYR_POX_like"/>
    <property type="match status" value="1"/>
</dbReference>
<dbReference type="InterPro" id="IPR045229">
    <property type="entry name" value="TPP_enz"/>
</dbReference>
<gene>
    <name evidence="7" type="ORF">ACG04Q_07400</name>
</gene>
<accession>A0ABW7GHE9</accession>
<dbReference type="InterPro" id="IPR029061">
    <property type="entry name" value="THDP-binding"/>
</dbReference>
<evidence type="ECO:0000259" key="5">
    <source>
        <dbReference type="Pfam" id="PF02775"/>
    </source>
</evidence>
<dbReference type="InterPro" id="IPR011766">
    <property type="entry name" value="TPP_enzyme_TPP-bd"/>
</dbReference>
<name>A0ABW7GHE9_9BURK</name>
<comment type="caution">
    <text evidence="7">The sequence shown here is derived from an EMBL/GenBank/DDBJ whole genome shotgun (WGS) entry which is preliminary data.</text>
</comment>
<dbReference type="Proteomes" id="UP001606302">
    <property type="component" value="Unassembled WGS sequence"/>
</dbReference>
<evidence type="ECO:0000259" key="6">
    <source>
        <dbReference type="Pfam" id="PF02776"/>
    </source>
</evidence>
<evidence type="ECO:0000259" key="4">
    <source>
        <dbReference type="Pfam" id="PF00205"/>
    </source>
</evidence>
<sequence length="614" mass="65963">MTLANSAPIRVADYLIRRLADEGLQDIFLLPGGGAMHLNDAVACEPRITGHVCHHEQACGIAAEANGRVNATGFGCAMVTTGPGATNVVTPVAGAWIESLPLLVLSGQVKRADALRGRPLRQGGVQEVDIVSIVKPVTKFARTVQQPADIRRDLEEALWNLRTGRSGPVWLDVPLDVQAAQIDPSQLEGFVPPADTAPALDAEVFTELQALLAQAKRPLIIAGHGIRIAGGAEVFAQLAERFGIPCTFTWNAADLLPFDHPLYVGRPGVVAARAPNLAVQNCDLLISIGCRLDNIITAYNPAGFARAARKVVVDIDPHELARHELPIDLKVQADAKAFLQAWQAQVDTAAHGDWSSWRERCADWKARFSAMEGRDTQAGAVMTHYQFVDRLSELVPEDTLLVTGSSGLAVEVFYTVFRNKPGQRFFLTSGLGSMGYGLPAAIGACVGAGGRPTLCVESDGSLMLNLQELATLRQSGLPITLVVMNNNGYASIRNTQKNYFDQRYLGTGPQSGLWIPDFTAIAASMQIPAQTVRTPDELAQALADTGTAGPRLIDVRLSHEEILSPKVAAIPQPDGSMISMPLEDMSPLLPLEQLSREMLIELDPRSVKARAQTA</sequence>
<evidence type="ECO:0000256" key="2">
    <source>
        <dbReference type="ARBA" id="ARBA00023052"/>
    </source>
</evidence>
<feature type="domain" description="Thiamine pyrophosphate enzyme N-terminal TPP-binding" evidence="6">
    <location>
        <begin position="10"/>
        <end position="132"/>
    </location>
</feature>
<feature type="domain" description="Thiamine pyrophosphate enzyme TPP-binding" evidence="5">
    <location>
        <begin position="414"/>
        <end position="555"/>
    </location>
</feature>
<evidence type="ECO:0000313" key="8">
    <source>
        <dbReference type="Proteomes" id="UP001606302"/>
    </source>
</evidence>
<keyword evidence="2 3" id="KW-0786">Thiamine pyrophosphate</keyword>
<keyword evidence="8" id="KW-1185">Reference proteome</keyword>